<comment type="subcellular location">
    <subcellularLocation>
        <location evidence="1">Cell membrane</location>
        <topology evidence="1">Multi-pass membrane protein</topology>
    </subcellularLocation>
</comment>
<comment type="caution">
    <text evidence="9">The sequence shown here is derived from an EMBL/GenBank/DDBJ whole genome shotgun (WGS) entry which is preliminary data.</text>
</comment>
<reference evidence="9 10" key="1">
    <citation type="submission" date="2019-02" db="EMBL/GenBank/DDBJ databases">
        <title>Pedobacter sp. RP-3-8 sp. nov., isolated from Arctic soil.</title>
        <authorList>
            <person name="Dahal R.H."/>
        </authorList>
    </citation>
    <scope>NUCLEOTIDE SEQUENCE [LARGE SCALE GENOMIC DNA]</scope>
    <source>
        <strain evidence="9 10">RP-3-8</strain>
    </source>
</reference>
<feature type="transmembrane region" description="Helical" evidence="6">
    <location>
        <begin position="12"/>
        <end position="30"/>
    </location>
</feature>
<evidence type="ECO:0000259" key="8">
    <source>
        <dbReference type="Pfam" id="PF13567"/>
    </source>
</evidence>
<evidence type="ECO:0000256" key="5">
    <source>
        <dbReference type="ARBA" id="ARBA00023136"/>
    </source>
</evidence>
<keyword evidence="10" id="KW-1185">Reference proteome</keyword>
<evidence type="ECO:0000256" key="3">
    <source>
        <dbReference type="ARBA" id="ARBA00022692"/>
    </source>
</evidence>
<dbReference type="InterPro" id="IPR004477">
    <property type="entry name" value="ComEC_N"/>
</dbReference>
<evidence type="ECO:0000256" key="6">
    <source>
        <dbReference type="SAM" id="Phobius"/>
    </source>
</evidence>
<dbReference type="InterPro" id="IPR025405">
    <property type="entry name" value="DUF4131"/>
</dbReference>
<dbReference type="Proteomes" id="UP000291117">
    <property type="component" value="Unassembled WGS sequence"/>
</dbReference>
<dbReference type="NCBIfam" id="TIGR00360">
    <property type="entry name" value="ComEC_N-term"/>
    <property type="match status" value="1"/>
</dbReference>
<evidence type="ECO:0000256" key="2">
    <source>
        <dbReference type="ARBA" id="ARBA00022475"/>
    </source>
</evidence>
<feature type="transmembrane region" description="Helical" evidence="6">
    <location>
        <begin position="68"/>
        <end position="89"/>
    </location>
</feature>
<feature type="transmembrane region" description="Helical" evidence="6">
    <location>
        <begin position="498"/>
        <end position="518"/>
    </location>
</feature>
<dbReference type="AlphaFoldDB" id="A0A4V2MKR8"/>
<dbReference type="EMBL" id="SJSM01000001">
    <property type="protein sequence ID" value="TCC99226.1"/>
    <property type="molecule type" value="Genomic_DNA"/>
</dbReference>
<feature type="transmembrane region" description="Helical" evidence="6">
    <location>
        <begin position="36"/>
        <end position="56"/>
    </location>
</feature>
<keyword evidence="3 6" id="KW-0812">Transmembrane</keyword>
<dbReference type="Pfam" id="PF03772">
    <property type="entry name" value="Competence"/>
    <property type="match status" value="1"/>
</dbReference>
<dbReference type="PANTHER" id="PTHR30619:SF1">
    <property type="entry name" value="RECOMBINATION PROTEIN 2"/>
    <property type="match status" value="1"/>
</dbReference>
<feature type="domain" description="DUF4131" evidence="8">
    <location>
        <begin position="38"/>
        <end position="214"/>
    </location>
</feature>
<dbReference type="OrthoDB" id="9761531at2"/>
<keyword evidence="4 6" id="KW-1133">Transmembrane helix</keyword>
<evidence type="ECO:0000256" key="1">
    <source>
        <dbReference type="ARBA" id="ARBA00004651"/>
    </source>
</evidence>
<organism evidence="9 10">
    <name type="scientific">Pedobacter hiemivivus</name>
    <dbReference type="NCBI Taxonomy" id="2530454"/>
    <lineage>
        <taxon>Bacteria</taxon>
        <taxon>Pseudomonadati</taxon>
        <taxon>Bacteroidota</taxon>
        <taxon>Sphingobacteriia</taxon>
        <taxon>Sphingobacteriales</taxon>
        <taxon>Sphingobacteriaceae</taxon>
        <taxon>Pedobacter</taxon>
    </lineage>
</organism>
<dbReference type="PANTHER" id="PTHR30619">
    <property type="entry name" value="DNA INTERNALIZATION/COMPETENCE PROTEIN COMEC/REC2"/>
    <property type="match status" value="1"/>
</dbReference>
<evidence type="ECO:0000313" key="10">
    <source>
        <dbReference type="Proteomes" id="UP000291117"/>
    </source>
</evidence>
<keyword evidence="2" id="KW-1003">Cell membrane</keyword>
<feature type="transmembrane region" description="Helical" evidence="6">
    <location>
        <begin position="278"/>
        <end position="302"/>
    </location>
</feature>
<feature type="transmembrane region" description="Helical" evidence="6">
    <location>
        <begin position="314"/>
        <end position="346"/>
    </location>
</feature>
<feature type="transmembrane region" description="Helical" evidence="6">
    <location>
        <begin position="358"/>
        <end position="390"/>
    </location>
</feature>
<evidence type="ECO:0000256" key="4">
    <source>
        <dbReference type="ARBA" id="ARBA00022989"/>
    </source>
</evidence>
<accession>A0A4V2MKR8</accession>
<evidence type="ECO:0000259" key="7">
    <source>
        <dbReference type="Pfam" id="PF03772"/>
    </source>
</evidence>
<sequence length="616" mass="70839">MDSLKDIVKTDMVFVRILIPFALGILSFYSRETHFLFYYLLILNLCLFTSLIIINISYNKRNIHRHIGINGVILHCFLFVSGSLSSILYNNHTNTDYYILKDSKYLKIRITEEPKKKQNIILFSAIVTKSTPQKPSLTSKKHDIRLFYRASGKIRVSILVNDTNPITLKYGEELIIHSRFTEIPAPLNPAEFDFKAWLATQNIYHQIFLKQHELVRLNTNTGNKLIRFALELRTKQVAVYRKLIKNDDAFAVASTLILGYRADLSPQMLDIYSKTGTIHALSVSGMHVGLIYLVLNWLLYFLDKKKPTRLIKTILILSLIWFYTLLTGFSPSVLRAAIMISAYILAKLFTRTTNSYNIIAFAAFCLLVYNPFLIWDVGFQLTFLAVLGLIYLQPKIECWFHPKNSWINKIWSTIAMSLAAQLATYPFSVYYFHMFPLYFLLSNLFITLPTALIMYIGLIILLFKLDSLGPLFEWLITFTNLGLDRIAKLPFSGISAIWISKMELTVLCIALMLFIMAISEAKKQTLIIAVTLFVGLQSFMTYDKLLAFHQKSTIRFTLKKNYAVALIHSHKAILFTDLNSESKAFKYFVKPALDQHKVTQIQFREAIASSPSLNPY</sequence>
<name>A0A4V2MKR8_9SPHI</name>
<dbReference type="Pfam" id="PF13567">
    <property type="entry name" value="DUF4131"/>
    <property type="match status" value="1"/>
</dbReference>
<feature type="transmembrane region" description="Helical" evidence="6">
    <location>
        <begin position="524"/>
        <end position="542"/>
    </location>
</feature>
<protein>
    <submittedName>
        <fullName evidence="9">ComEC family competence protein</fullName>
    </submittedName>
</protein>
<evidence type="ECO:0000313" key="9">
    <source>
        <dbReference type="EMBL" id="TCC99226.1"/>
    </source>
</evidence>
<dbReference type="InterPro" id="IPR052159">
    <property type="entry name" value="Competence_DNA_uptake"/>
</dbReference>
<feature type="transmembrane region" description="Helical" evidence="6">
    <location>
        <begin position="438"/>
        <end position="463"/>
    </location>
</feature>
<feature type="domain" description="ComEC/Rec2-related protein" evidence="7">
    <location>
        <begin position="256"/>
        <end position="518"/>
    </location>
</feature>
<proteinExistence type="predicted"/>
<dbReference type="GO" id="GO:0005886">
    <property type="term" value="C:plasma membrane"/>
    <property type="evidence" value="ECO:0007669"/>
    <property type="project" value="UniProtKB-SubCell"/>
</dbReference>
<keyword evidence="5 6" id="KW-0472">Membrane</keyword>
<gene>
    <name evidence="9" type="ORF">EZ444_00660</name>
</gene>
<feature type="transmembrane region" description="Helical" evidence="6">
    <location>
        <begin position="410"/>
        <end position="432"/>
    </location>
</feature>